<dbReference type="AlphaFoldDB" id="A0A4R3ZP52"/>
<evidence type="ECO:0000256" key="1">
    <source>
        <dbReference type="SAM" id="MobiDB-lite"/>
    </source>
</evidence>
<feature type="transmembrane region" description="Helical" evidence="2">
    <location>
        <begin position="66"/>
        <end position="86"/>
    </location>
</feature>
<organism evidence="4 5">
    <name type="scientific">Dietzia cinnamea</name>
    <dbReference type="NCBI Taxonomy" id="321318"/>
    <lineage>
        <taxon>Bacteria</taxon>
        <taxon>Bacillati</taxon>
        <taxon>Actinomycetota</taxon>
        <taxon>Actinomycetes</taxon>
        <taxon>Mycobacteriales</taxon>
        <taxon>Dietziaceae</taxon>
        <taxon>Dietzia</taxon>
    </lineage>
</organism>
<comment type="caution">
    <text evidence="4">The sequence shown here is derived from an EMBL/GenBank/DDBJ whole genome shotgun (WGS) entry which is preliminary data.</text>
</comment>
<feature type="region of interest" description="Disordered" evidence="1">
    <location>
        <begin position="95"/>
        <end position="114"/>
    </location>
</feature>
<dbReference type="Proteomes" id="UP000295805">
    <property type="component" value="Unassembled WGS sequence"/>
</dbReference>
<feature type="domain" description="DUF8176" evidence="3">
    <location>
        <begin position="121"/>
        <end position="238"/>
    </location>
</feature>
<sequence length="246" mass="25800">MSRDDDLPEWFSESSNSADDRNGPRHLEAVAGGPESDDEWFDQAEATPSAVEAPPARDSSRKRTKLLFGGTVAAVLLVIGGGAWLLSSLLSGSETSASPTLTVPTTATTAPQGGDEVVAESECESSESATTVSGNGKGDRESAAGVVLAFQHAYYVARDADAIKPLLAKDSPITNLDALQEGIDSVARGTTHCLHIERDGADAVVELTETAPDGSETTYYQRVTTTRENGEVRIVSIEENSEGASE</sequence>
<feature type="compositionally biased region" description="Basic and acidic residues" evidence="1">
    <location>
        <begin position="18"/>
        <end position="28"/>
    </location>
</feature>
<dbReference type="RefSeq" id="WP_131886289.1">
    <property type="nucleotide sequence ID" value="NZ_CP143054.1"/>
</dbReference>
<reference evidence="4 5" key="1">
    <citation type="submission" date="2019-03" db="EMBL/GenBank/DDBJ databases">
        <title>Root nodule microbial communities of legume samples collected from USA, Mexico and Botswana.</title>
        <authorList>
            <person name="Hirsch A."/>
        </authorList>
    </citation>
    <scope>NUCLEOTIDE SEQUENCE [LARGE SCALE GENOMIC DNA]</scope>
    <source>
        <strain evidence="4 5">55</strain>
    </source>
</reference>
<keyword evidence="2" id="KW-0472">Membrane</keyword>
<feature type="compositionally biased region" description="Low complexity" evidence="1">
    <location>
        <begin position="95"/>
        <end position="111"/>
    </location>
</feature>
<keyword evidence="2" id="KW-0812">Transmembrane</keyword>
<dbReference type="GeneID" id="89532403"/>
<keyword evidence="2" id="KW-1133">Transmembrane helix</keyword>
<proteinExistence type="predicted"/>
<name>A0A4R3ZP52_9ACTN</name>
<dbReference type="InterPro" id="IPR058489">
    <property type="entry name" value="DUF8176"/>
</dbReference>
<feature type="region of interest" description="Disordered" evidence="1">
    <location>
        <begin position="1"/>
        <end position="61"/>
    </location>
</feature>
<evidence type="ECO:0000256" key="2">
    <source>
        <dbReference type="SAM" id="Phobius"/>
    </source>
</evidence>
<evidence type="ECO:0000313" key="5">
    <source>
        <dbReference type="Proteomes" id="UP000295805"/>
    </source>
</evidence>
<protein>
    <recommendedName>
        <fullName evidence="3">DUF8176 domain-containing protein</fullName>
    </recommendedName>
</protein>
<dbReference type="Pfam" id="PF26527">
    <property type="entry name" value="DUF8176"/>
    <property type="match status" value="1"/>
</dbReference>
<gene>
    <name evidence="4" type="ORF">EDD19_12417</name>
</gene>
<evidence type="ECO:0000313" key="4">
    <source>
        <dbReference type="EMBL" id="TCW21364.1"/>
    </source>
</evidence>
<dbReference type="EMBL" id="SMCX01000024">
    <property type="protein sequence ID" value="TCW21364.1"/>
    <property type="molecule type" value="Genomic_DNA"/>
</dbReference>
<accession>A0A4R3ZP52</accession>
<evidence type="ECO:0000259" key="3">
    <source>
        <dbReference type="Pfam" id="PF26527"/>
    </source>
</evidence>